<proteinExistence type="predicted"/>
<gene>
    <name evidence="1" type="ORF">H5410_017184</name>
</gene>
<keyword evidence="2" id="KW-1185">Reference proteome</keyword>
<name>A0A9J5ZYP9_SOLCO</name>
<organism evidence="1 2">
    <name type="scientific">Solanum commersonii</name>
    <name type="common">Commerson's wild potato</name>
    <name type="synonym">Commerson's nightshade</name>
    <dbReference type="NCBI Taxonomy" id="4109"/>
    <lineage>
        <taxon>Eukaryota</taxon>
        <taxon>Viridiplantae</taxon>
        <taxon>Streptophyta</taxon>
        <taxon>Embryophyta</taxon>
        <taxon>Tracheophyta</taxon>
        <taxon>Spermatophyta</taxon>
        <taxon>Magnoliopsida</taxon>
        <taxon>eudicotyledons</taxon>
        <taxon>Gunneridae</taxon>
        <taxon>Pentapetalae</taxon>
        <taxon>asterids</taxon>
        <taxon>lamiids</taxon>
        <taxon>Solanales</taxon>
        <taxon>Solanaceae</taxon>
        <taxon>Solanoideae</taxon>
        <taxon>Solaneae</taxon>
        <taxon>Solanum</taxon>
    </lineage>
</organism>
<accession>A0A9J5ZYP9</accession>
<protein>
    <submittedName>
        <fullName evidence="1">Uncharacterized protein</fullName>
    </submittedName>
</protein>
<evidence type="ECO:0000313" key="1">
    <source>
        <dbReference type="EMBL" id="KAG5617360.1"/>
    </source>
</evidence>
<evidence type="ECO:0000313" key="2">
    <source>
        <dbReference type="Proteomes" id="UP000824120"/>
    </source>
</evidence>
<dbReference type="AlphaFoldDB" id="A0A9J5ZYP9"/>
<dbReference type="EMBL" id="JACXVP010000003">
    <property type="protein sequence ID" value="KAG5617360.1"/>
    <property type="molecule type" value="Genomic_DNA"/>
</dbReference>
<reference evidence="1 2" key="1">
    <citation type="submission" date="2020-09" db="EMBL/GenBank/DDBJ databases">
        <title>De no assembly of potato wild relative species, Solanum commersonii.</title>
        <authorList>
            <person name="Cho K."/>
        </authorList>
    </citation>
    <scope>NUCLEOTIDE SEQUENCE [LARGE SCALE GENOMIC DNA]</scope>
    <source>
        <strain evidence="1">LZ3.2</strain>
        <tissue evidence="1">Leaf</tissue>
    </source>
</reference>
<comment type="caution">
    <text evidence="1">The sequence shown here is derived from an EMBL/GenBank/DDBJ whole genome shotgun (WGS) entry which is preliminary data.</text>
</comment>
<sequence>MQTFKLSLLKVEYVQSSIIFLGVVKLLIQATQTFATADRYQHQLGLLRFKFSMTGKCWKAILWSGEISHDL</sequence>
<dbReference type="Proteomes" id="UP000824120">
    <property type="component" value="Chromosome 3"/>
</dbReference>